<accession>A0A1H8APA2</accession>
<dbReference type="InterPro" id="IPR016181">
    <property type="entry name" value="Acyl_CoA_acyltransferase"/>
</dbReference>
<evidence type="ECO:0000259" key="1">
    <source>
        <dbReference type="PROSITE" id="PS51186"/>
    </source>
</evidence>
<keyword evidence="3" id="KW-1185">Reference proteome</keyword>
<dbReference type="SUPFAM" id="SSF55729">
    <property type="entry name" value="Acyl-CoA N-acyltransferases (Nat)"/>
    <property type="match status" value="1"/>
</dbReference>
<proteinExistence type="predicted"/>
<keyword evidence="2" id="KW-0808">Transferase</keyword>
<dbReference type="Proteomes" id="UP000199372">
    <property type="component" value="Unassembled WGS sequence"/>
</dbReference>
<sequence length="173" mass="18319">MPNTITTRSAQRSDIDAIARIDRSGLSTGLASFRDTPHDARSFAAFDPPAGLALMGLMGDEARGWAGVSRTSPRAVYAGVGEISVYVEAGFRGAGLGARLIADTVGASEAAGFWTLVAQCFPENAASIAALERAGFVRLGLRRRLGRMSYGPRAGHWCDVMMLERRSPAVGMD</sequence>
<gene>
    <name evidence="2" type="ORF">SAMN04488011_101250</name>
</gene>
<name>A0A1H8APA2_9RHOB</name>
<evidence type="ECO:0000313" key="2">
    <source>
        <dbReference type="EMBL" id="SEM72570.1"/>
    </source>
</evidence>
<dbReference type="InterPro" id="IPR000182">
    <property type="entry name" value="GNAT_dom"/>
</dbReference>
<dbReference type="EMBL" id="FOCM01000001">
    <property type="protein sequence ID" value="SEM72570.1"/>
    <property type="molecule type" value="Genomic_DNA"/>
</dbReference>
<feature type="domain" description="N-acetyltransferase" evidence="1">
    <location>
        <begin position="5"/>
        <end position="164"/>
    </location>
</feature>
<evidence type="ECO:0000313" key="3">
    <source>
        <dbReference type="Proteomes" id="UP000199372"/>
    </source>
</evidence>
<organism evidence="2 3">
    <name type="scientific">Palleronia pelagia</name>
    <dbReference type="NCBI Taxonomy" id="387096"/>
    <lineage>
        <taxon>Bacteria</taxon>
        <taxon>Pseudomonadati</taxon>
        <taxon>Pseudomonadota</taxon>
        <taxon>Alphaproteobacteria</taxon>
        <taxon>Rhodobacterales</taxon>
        <taxon>Roseobacteraceae</taxon>
        <taxon>Palleronia</taxon>
    </lineage>
</organism>
<protein>
    <submittedName>
        <fullName evidence="2">Phosphinothricin acetyltransferase</fullName>
    </submittedName>
</protein>
<reference evidence="3" key="1">
    <citation type="submission" date="2016-10" db="EMBL/GenBank/DDBJ databases">
        <authorList>
            <person name="Varghese N."/>
            <person name="Submissions S."/>
        </authorList>
    </citation>
    <scope>NUCLEOTIDE SEQUENCE [LARGE SCALE GENOMIC DNA]</scope>
    <source>
        <strain evidence="3">DSM 26893</strain>
    </source>
</reference>
<dbReference type="Pfam" id="PF00583">
    <property type="entry name" value="Acetyltransf_1"/>
    <property type="match status" value="1"/>
</dbReference>
<dbReference type="PROSITE" id="PS51186">
    <property type="entry name" value="GNAT"/>
    <property type="match status" value="1"/>
</dbReference>
<dbReference type="RefSeq" id="WP_175481626.1">
    <property type="nucleotide sequence ID" value="NZ_FOCM01000001.1"/>
</dbReference>
<dbReference type="GO" id="GO:0016747">
    <property type="term" value="F:acyltransferase activity, transferring groups other than amino-acyl groups"/>
    <property type="evidence" value="ECO:0007669"/>
    <property type="project" value="InterPro"/>
</dbReference>
<dbReference type="Gene3D" id="3.40.630.30">
    <property type="match status" value="1"/>
</dbReference>
<dbReference type="AlphaFoldDB" id="A0A1H8APA2"/>